<evidence type="ECO:0000256" key="1">
    <source>
        <dbReference type="SAM" id="MobiDB-lite"/>
    </source>
</evidence>
<proteinExistence type="predicted"/>
<feature type="transmembrane region" description="Helical" evidence="2">
    <location>
        <begin position="184"/>
        <end position="201"/>
    </location>
</feature>
<feature type="signal peptide" evidence="3">
    <location>
        <begin position="1"/>
        <end position="28"/>
    </location>
</feature>
<feature type="transmembrane region" description="Helical" evidence="2">
    <location>
        <begin position="207"/>
        <end position="229"/>
    </location>
</feature>
<name>A0A7S2MK74_9STRA</name>
<dbReference type="AlphaFoldDB" id="A0A7S2MK74"/>
<feature type="transmembrane region" description="Helical" evidence="2">
    <location>
        <begin position="249"/>
        <end position="270"/>
    </location>
</feature>
<dbReference type="EMBL" id="HBGV01008083">
    <property type="protein sequence ID" value="CAD9487842.1"/>
    <property type="molecule type" value="Transcribed_RNA"/>
</dbReference>
<sequence length="325" mass="36790">MVMTVRFASIAAMVGVCVFAFIPSPTMAMDLPWYSPAVEFQKQLKMTLQERMDYQISSTQRACNAPTEYPCHPHPNTEETNNSNNEEEQSVVPIFNNHVINTCLWYKYYNNNNNNNADDTTIPLSPKCREHMSQLLYMSKAAAKYTRFVSFLVFETTCIHLIMAAVLIYIAAEITSRNIEETTAVQRTMLLFTWSIFLLYASVMIPYAMFVCVVAVVVMYWGGVLPLWYCIGYMLSMHGLLELTGSPGVLMTVDSLAVFVLGLTALLYSWHVVVDGGNSEEEEDTHQDNDETKYHLVVDEEDNSGIEANEEVYEGVPLSMQTHIV</sequence>
<protein>
    <submittedName>
        <fullName evidence="4">Uncharacterized protein</fullName>
    </submittedName>
</protein>
<evidence type="ECO:0000256" key="2">
    <source>
        <dbReference type="SAM" id="Phobius"/>
    </source>
</evidence>
<keyword evidence="2" id="KW-0472">Membrane</keyword>
<feature type="transmembrane region" description="Helical" evidence="2">
    <location>
        <begin position="148"/>
        <end position="172"/>
    </location>
</feature>
<keyword evidence="2" id="KW-1133">Transmembrane helix</keyword>
<reference evidence="4" key="1">
    <citation type="submission" date="2021-01" db="EMBL/GenBank/DDBJ databases">
        <authorList>
            <person name="Corre E."/>
            <person name="Pelletier E."/>
            <person name="Niang G."/>
            <person name="Scheremetjew M."/>
            <person name="Finn R."/>
            <person name="Kale V."/>
            <person name="Holt S."/>
            <person name="Cochrane G."/>
            <person name="Meng A."/>
            <person name="Brown T."/>
            <person name="Cohen L."/>
        </authorList>
    </citation>
    <scope>NUCLEOTIDE SEQUENCE</scope>
    <source>
        <strain evidence="4">CCMP826</strain>
    </source>
</reference>
<evidence type="ECO:0000313" key="4">
    <source>
        <dbReference type="EMBL" id="CAD9487842.1"/>
    </source>
</evidence>
<feature type="region of interest" description="Disordered" evidence="1">
    <location>
        <begin position="67"/>
        <end position="88"/>
    </location>
</feature>
<keyword evidence="3" id="KW-0732">Signal</keyword>
<keyword evidence="2" id="KW-0812">Transmembrane</keyword>
<evidence type="ECO:0000256" key="3">
    <source>
        <dbReference type="SAM" id="SignalP"/>
    </source>
</evidence>
<accession>A0A7S2MK74</accession>
<gene>
    <name evidence="4" type="ORF">HTAM1171_LOCUS4975</name>
</gene>
<feature type="chain" id="PRO_5031494449" evidence="3">
    <location>
        <begin position="29"/>
        <end position="325"/>
    </location>
</feature>
<organism evidence="4">
    <name type="scientific">Helicotheca tamesis</name>
    <dbReference type="NCBI Taxonomy" id="374047"/>
    <lineage>
        <taxon>Eukaryota</taxon>
        <taxon>Sar</taxon>
        <taxon>Stramenopiles</taxon>
        <taxon>Ochrophyta</taxon>
        <taxon>Bacillariophyta</taxon>
        <taxon>Mediophyceae</taxon>
        <taxon>Lithodesmiophycidae</taxon>
        <taxon>Lithodesmiales</taxon>
        <taxon>Lithodesmiaceae</taxon>
        <taxon>Helicotheca</taxon>
    </lineage>
</organism>